<evidence type="ECO:0000256" key="2">
    <source>
        <dbReference type="ARBA" id="ARBA00009772"/>
    </source>
</evidence>
<keyword evidence="5 7" id="KW-1133">Transmembrane helix</keyword>
<sequence>MIELLSQFTENILTFLVIETRIASTFGILFFLRKEWISPRISLAFSLVLTFFIMQIAPIHFKASPTYLIETISLLLQQFFLGFTTGILINFFMECFIGFGQMVSLQAGLGFSTLYIPGIGSLTSLANFFFLLSVLIFFQLNGHLVFINMLTTSIEMLPKLNPLDQYMIKKKKLYYLQELFLKVRSCFL</sequence>
<organism evidence="8 9">
    <name type="scientific">Legionella norrlandica</name>
    <dbReference type="NCBI Taxonomy" id="1498499"/>
    <lineage>
        <taxon>Bacteria</taxon>
        <taxon>Pseudomonadati</taxon>
        <taxon>Pseudomonadota</taxon>
        <taxon>Gammaproteobacteria</taxon>
        <taxon>Legionellales</taxon>
        <taxon>Legionellaceae</taxon>
        <taxon>Legionella</taxon>
    </lineage>
</organism>
<evidence type="ECO:0000256" key="3">
    <source>
        <dbReference type="ARBA" id="ARBA00022475"/>
    </source>
</evidence>
<dbReference type="GO" id="GO:0005886">
    <property type="term" value="C:plasma membrane"/>
    <property type="evidence" value="ECO:0007669"/>
    <property type="project" value="UniProtKB-SubCell"/>
</dbReference>
<protein>
    <recommendedName>
        <fullName evidence="10">Flagellar biosynthetic protein FliR</fullName>
    </recommendedName>
</protein>
<evidence type="ECO:0000313" key="8">
    <source>
        <dbReference type="EMBL" id="KGP63708.1"/>
    </source>
</evidence>
<accession>A0A0A2T8E7</accession>
<dbReference type="AlphaFoldDB" id="A0A0A2T8E7"/>
<evidence type="ECO:0000256" key="4">
    <source>
        <dbReference type="ARBA" id="ARBA00022692"/>
    </source>
</evidence>
<keyword evidence="9" id="KW-1185">Reference proteome</keyword>
<feature type="transmembrane region" description="Helical" evidence="7">
    <location>
        <begin position="12"/>
        <end position="32"/>
    </location>
</feature>
<comment type="caution">
    <text evidence="8">The sequence shown here is derived from an EMBL/GenBank/DDBJ whole genome shotgun (WGS) entry which is preliminary data.</text>
</comment>
<dbReference type="RefSeq" id="WP_035888070.1">
    <property type="nucleotide sequence ID" value="NZ_JNCF01000011.1"/>
</dbReference>
<feature type="transmembrane region" description="Helical" evidence="7">
    <location>
        <begin position="41"/>
        <end position="61"/>
    </location>
</feature>
<dbReference type="Pfam" id="PF01311">
    <property type="entry name" value="Bac_export_1"/>
    <property type="match status" value="1"/>
</dbReference>
<dbReference type="EMBL" id="JNCF01000011">
    <property type="protein sequence ID" value="KGP63708.1"/>
    <property type="molecule type" value="Genomic_DNA"/>
</dbReference>
<keyword evidence="4 7" id="KW-0812">Transmembrane</keyword>
<dbReference type="GO" id="GO:0006605">
    <property type="term" value="P:protein targeting"/>
    <property type="evidence" value="ECO:0007669"/>
    <property type="project" value="InterPro"/>
</dbReference>
<dbReference type="PANTHER" id="PTHR30065:SF1">
    <property type="entry name" value="SURFACE PRESENTATION OF ANTIGENS PROTEIN SPAR"/>
    <property type="match status" value="1"/>
</dbReference>
<evidence type="ECO:0000256" key="5">
    <source>
        <dbReference type="ARBA" id="ARBA00022989"/>
    </source>
</evidence>
<evidence type="ECO:0000256" key="6">
    <source>
        <dbReference type="ARBA" id="ARBA00023136"/>
    </source>
</evidence>
<evidence type="ECO:0000256" key="7">
    <source>
        <dbReference type="SAM" id="Phobius"/>
    </source>
</evidence>
<proteinExistence type="inferred from homology"/>
<keyword evidence="3" id="KW-1003">Cell membrane</keyword>
<dbReference type="InterPro" id="IPR002010">
    <property type="entry name" value="T3SS_IM_R"/>
</dbReference>
<evidence type="ECO:0000313" key="9">
    <source>
        <dbReference type="Proteomes" id="UP000054422"/>
    </source>
</evidence>
<evidence type="ECO:0000256" key="1">
    <source>
        <dbReference type="ARBA" id="ARBA00004651"/>
    </source>
</evidence>
<gene>
    <name evidence="8" type="ORF">EP47_04920</name>
</gene>
<comment type="subcellular location">
    <subcellularLocation>
        <location evidence="1">Cell membrane</location>
        <topology evidence="1">Multi-pass membrane protein</topology>
    </subcellularLocation>
</comment>
<name>A0A0A2T8E7_9GAMM</name>
<keyword evidence="6 7" id="KW-0472">Membrane</keyword>
<dbReference type="Proteomes" id="UP000054422">
    <property type="component" value="Unassembled WGS sequence"/>
</dbReference>
<dbReference type="OrthoDB" id="9797790at2"/>
<comment type="similarity">
    <text evidence="2">Belongs to the FliR/MopE/SpaR family.</text>
</comment>
<reference evidence="8 9" key="1">
    <citation type="submission" date="2014-05" db="EMBL/GenBank/DDBJ databases">
        <authorList>
            <person name="Rizzardi K."/>
            <person name="Winiecka-Krusnell J."/>
            <person name="Ramliden M."/>
            <person name="Alm E."/>
            <person name="Andersson S."/>
            <person name="Byfors S."/>
        </authorList>
    </citation>
    <scope>NUCLEOTIDE SEQUENCE [LARGE SCALE GENOMIC DNA]</scope>
    <source>
        <strain evidence="8 9">LEGN</strain>
    </source>
</reference>
<dbReference type="STRING" id="1498499.EP47_04920"/>
<dbReference type="PANTHER" id="PTHR30065">
    <property type="entry name" value="FLAGELLAR BIOSYNTHETIC PROTEIN FLIR"/>
    <property type="match status" value="1"/>
</dbReference>
<evidence type="ECO:0008006" key="10">
    <source>
        <dbReference type="Google" id="ProtNLM"/>
    </source>
</evidence>